<evidence type="ECO:0000313" key="2">
    <source>
        <dbReference type="EMBL" id="MPQ64664.1"/>
    </source>
</evidence>
<evidence type="ECO:0000256" key="1">
    <source>
        <dbReference type="SAM" id="SignalP"/>
    </source>
</evidence>
<accession>A0A5N7J7E8</accession>
<feature type="chain" id="PRO_5030135210" description="Lipoprotein" evidence="1">
    <location>
        <begin position="22"/>
        <end position="141"/>
    </location>
</feature>
<evidence type="ECO:0008006" key="4">
    <source>
        <dbReference type="Google" id="ProtNLM"/>
    </source>
</evidence>
<comment type="caution">
    <text evidence="2">The sequence shown here is derived from an EMBL/GenBank/DDBJ whole genome shotgun (WGS) entry which is preliminary data.</text>
</comment>
<dbReference type="EMBL" id="SPSF01000053">
    <property type="protein sequence ID" value="MPQ64664.1"/>
    <property type="molecule type" value="Genomic_DNA"/>
</dbReference>
<proteinExistence type="predicted"/>
<dbReference type="AlphaFoldDB" id="A0A5N7J7E8"/>
<dbReference type="RefSeq" id="WP_152753817.1">
    <property type="nucleotide sequence ID" value="NZ_SPSE01000056.1"/>
</dbReference>
<gene>
    <name evidence="2" type="ORF">E4V82_21555</name>
</gene>
<name>A0A5N7J7E8_9CLOT</name>
<dbReference type="Proteomes" id="UP000342249">
    <property type="component" value="Unassembled WGS sequence"/>
</dbReference>
<protein>
    <recommendedName>
        <fullName evidence="4">Lipoprotein</fullName>
    </recommendedName>
</protein>
<evidence type="ECO:0000313" key="3">
    <source>
        <dbReference type="Proteomes" id="UP000342249"/>
    </source>
</evidence>
<sequence length="141" mass="16209">MKRLILILLTSILIFSGCATTKSVSVDNTKGKLNINDVDTLKIITLPSPPKEKTITKKEDIKKVINLIISIKKEPIKQKEDIKGWSILINTEGKEKHSICFFGEKVEIDNLWYKINNNDIDKIKDLYHGLDYKEENYTPAY</sequence>
<reference evidence="2 3" key="1">
    <citation type="journal article" date="2019" name="Lett. Appl. Microbiol.">
        <title>A case of 'blown pack' spoilage of vacuum-packaged pork likely associated with Clostridium estertheticum in Canada.</title>
        <authorList>
            <person name="Zhang P."/>
            <person name="Ward P."/>
            <person name="McMullen L.M."/>
            <person name="Yang X."/>
        </authorList>
    </citation>
    <scope>NUCLEOTIDE SEQUENCE [LARGE SCALE GENOMIC DNA]</scope>
    <source>
        <strain evidence="2 3">MA19</strain>
    </source>
</reference>
<feature type="signal peptide" evidence="1">
    <location>
        <begin position="1"/>
        <end position="21"/>
    </location>
</feature>
<dbReference type="PROSITE" id="PS51257">
    <property type="entry name" value="PROKAR_LIPOPROTEIN"/>
    <property type="match status" value="1"/>
</dbReference>
<keyword evidence="1" id="KW-0732">Signal</keyword>
<organism evidence="2 3">
    <name type="scientific">Clostridium estertheticum</name>
    <dbReference type="NCBI Taxonomy" id="238834"/>
    <lineage>
        <taxon>Bacteria</taxon>
        <taxon>Bacillati</taxon>
        <taxon>Bacillota</taxon>
        <taxon>Clostridia</taxon>
        <taxon>Eubacteriales</taxon>
        <taxon>Clostridiaceae</taxon>
        <taxon>Clostridium</taxon>
    </lineage>
</organism>